<dbReference type="STRING" id="936155.HFELIS_05750"/>
<evidence type="ECO:0000259" key="1">
    <source>
        <dbReference type="Pfam" id="PF02754"/>
    </source>
</evidence>
<reference evidence="2 3" key="1">
    <citation type="journal article" date="2011" name="Genome Biol. Evol.">
        <title>Comparative whole genome sequence analysis of the carcinogenic bacterial model pathogen Helicobacter felis.</title>
        <authorList>
            <person name="Arnold I.C."/>
            <person name="Zigova Z."/>
            <person name="Holden M."/>
            <person name="Lawley T.D."/>
            <person name="Rad R."/>
            <person name="Dougan G."/>
            <person name="Falkow S."/>
            <person name="Bentley S.D."/>
            <person name="Muller A."/>
        </authorList>
    </citation>
    <scope>NUCLEOTIDE SEQUENCE [LARGE SCALE GENOMIC DNA]</scope>
    <source>
        <strain evidence="3">ATCC 49179 / CCUG 28539 / NCTC 12436 / CS1</strain>
    </source>
</reference>
<sequence length="243" mass="27236">MKVYFFATCLGGAVFSQTVLNCIKLLQREGVEVVFKKDQTCCGQPSYNSGYYTQTREIVLHNVRLFKENYPVIVPSGSCVGMMAHDYLELFEGLPEYEEVKSFASRVYELSEFLDKKLDVHYSDMGAPIKVTWHSNCHALRVSKVIESAKKIIAQLSNVELVPLQREEECCGFGGTFAVKEPEISNAMVQEKIKDIEDQKVECILSADAGCLLNISGAMAKMRSNTKAMHFYDFLAQRIGIGA</sequence>
<dbReference type="PANTHER" id="PTHR30296:SF0">
    <property type="entry name" value="LACTATE UTILIZATION PROTEIN A"/>
    <property type="match status" value="1"/>
</dbReference>
<dbReference type="eggNOG" id="COG0247">
    <property type="taxonomic scope" value="Bacteria"/>
</dbReference>
<keyword evidence="3" id="KW-1185">Reference proteome</keyword>
<evidence type="ECO:0000313" key="3">
    <source>
        <dbReference type="Proteomes" id="UP000007934"/>
    </source>
</evidence>
<name>E7AA87_HELFC</name>
<dbReference type="InterPro" id="IPR004017">
    <property type="entry name" value="Cys_rich_dom"/>
</dbReference>
<organism evidence="2 3">
    <name type="scientific">Helicobacter felis (strain ATCC 49179 / CCUG 28539 / NCTC 12436 / CS1)</name>
    <dbReference type="NCBI Taxonomy" id="936155"/>
    <lineage>
        <taxon>Bacteria</taxon>
        <taxon>Pseudomonadati</taxon>
        <taxon>Campylobacterota</taxon>
        <taxon>Epsilonproteobacteria</taxon>
        <taxon>Campylobacterales</taxon>
        <taxon>Helicobacteraceae</taxon>
        <taxon>Helicobacter</taxon>
    </lineage>
</organism>
<dbReference type="RefSeq" id="WP_013469028.1">
    <property type="nucleotide sequence ID" value="NC_014810.2"/>
</dbReference>
<dbReference type="PANTHER" id="PTHR30296">
    <property type="entry name" value="UNCHARACTERIZED PROTEIN YKGE"/>
    <property type="match status" value="1"/>
</dbReference>
<dbReference type="GO" id="GO:0016491">
    <property type="term" value="F:oxidoreductase activity"/>
    <property type="evidence" value="ECO:0007669"/>
    <property type="project" value="UniProtKB-ARBA"/>
</dbReference>
<dbReference type="Proteomes" id="UP000007934">
    <property type="component" value="Chromosome"/>
</dbReference>
<accession>E7AA87</accession>
<feature type="domain" description="Cysteine-rich" evidence="1">
    <location>
        <begin position="3"/>
        <end position="83"/>
    </location>
</feature>
<dbReference type="OrthoDB" id="9770306at2"/>
<feature type="domain" description="Cysteine-rich" evidence="1">
    <location>
        <begin position="131"/>
        <end position="215"/>
    </location>
</feature>
<protein>
    <submittedName>
        <fullName evidence="2">Oxidoreductase iron-sulfur subunit</fullName>
    </submittedName>
</protein>
<dbReference type="GeneID" id="36133784"/>
<proteinExistence type="predicted"/>
<dbReference type="KEGG" id="hfe:HFELIS_05750"/>
<dbReference type="EMBL" id="FQ670179">
    <property type="protein sequence ID" value="CBY82659.1"/>
    <property type="molecule type" value="Genomic_DNA"/>
</dbReference>
<dbReference type="GO" id="GO:0005829">
    <property type="term" value="C:cytosol"/>
    <property type="evidence" value="ECO:0007669"/>
    <property type="project" value="TreeGrafter"/>
</dbReference>
<dbReference type="Pfam" id="PF02754">
    <property type="entry name" value="CCG"/>
    <property type="match status" value="2"/>
</dbReference>
<evidence type="ECO:0000313" key="2">
    <source>
        <dbReference type="EMBL" id="CBY82659.1"/>
    </source>
</evidence>
<gene>
    <name evidence="2" type="ordered locus">Hfelis_05750</name>
</gene>
<dbReference type="AlphaFoldDB" id="E7AA87"/>
<dbReference type="HOGENOM" id="CLU_023081_1_0_7"/>